<dbReference type="EMBL" id="CAJNDS010002371">
    <property type="protein sequence ID" value="CAE7453152.1"/>
    <property type="molecule type" value="Genomic_DNA"/>
</dbReference>
<evidence type="ECO:0000256" key="1">
    <source>
        <dbReference type="SAM" id="Coils"/>
    </source>
</evidence>
<dbReference type="Proteomes" id="UP000604046">
    <property type="component" value="Unassembled WGS sequence"/>
</dbReference>
<feature type="region of interest" description="Disordered" evidence="2">
    <location>
        <begin position="341"/>
        <end position="363"/>
    </location>
</feature>
<dbReference type="AlphaFoldDB" id="A0A812RVD4"/>
<sequence>MGVRALFRPRSRRTECREPPNASRELQDSEGSGQPQIEEGDMLPLERQVREAMRPHLATLQEAILRELEGAKERLQVPKSPASKYMRSQTAAACTADVASELPADSQCDLKAAHPSTRYQRRWTTSMGIGGFLDPSLEDVEAPLEDTDLADPLVEEIKDGSSSGHRKPSRITFEGLGQQSGDDPSAPDTSEEDMPMTRQRTGSDTSSVNWRADALDLGECLAAETAAKKGKTSVDSIVALVQAERERWEEEKEALEASVEEFKEKLRSLQAARSPDAEKQALKREHQELRKAMKARSRFGAWVCERHMKESEDEETDAEREELRRQMSELFVRLRAAKAVVGAASSESDVSPRRCPGPTLRRR</sequence>
<proteinExistence type="predicted"/>
<protein>
    <submittedName>
        <fullName evidence="3">Uncharacterized protein</fullName>
    </submittedName>
</protein>
<dbReference type="OrthoDB" id="435379at2759"/>
<keyword evidence="4" id="KW-1185">Reference proteome</keyword>
<keyword evidence="1" id="KW-0175">Coiled coil</keyword>
<evidence type="ECO:0000313" key="3">
    <source>
        <dbReference type="EMBL" id="CAE7453152.1"/>
    </source>
</evidence>
<feature type="region of interest" description="Disordered" evidence="2">
    <location>
        <begin position="155"/>
        <end position="207"/>
    </location>
</feature>
<evidence type="ECO:0000313" key="4">
    <source>
        <dbReference type="Proteomes" id="UP000604046"/>
    </source>
</evidence>
<comment type="caution">
    <text evidence="3">The sequence shown here is derived from an EMBL/GenBank/DDBJ whole genome shotgun (WGS) entry which is preliminary data.</text>
</comment>
<gene>
    <name evidence="3" type="ORF">SNAT2548_LOCUS24858</name>
</gene>
<evidence type="ECO:0000256" key="2">
    <source>
        <dbReference type="SAM" id="MobiDB-lite"/>
    </source>
</evidence>
<feature type="coiled-coil region" evidence="1">
    <location>
        <begin position="304"/>
        <end position="340"/>
    </location>
</feature>
<feature type="region of interest" description="Disordered" evidence="2">
    <location>
        <begin position="1"/>
        <end position="46"/>
    </location>
</feature>
<feature type="compositionally biased region" description="Polar residues" evidence="2">
    <location>
        <begin position="198"/>
        <end position="207"/>
    </location>
</feature>
<organism evidence="3 4">
    <name type="scientific">Symbiodinium natans</name>
    <dbReference type="NCBI Taxonomy" id="878477"/>
    <lineage>
        <taxon>Eukaryota</taxon>
        <taxon>Sar</taxon>
        <taxon>Alveolata</taxon>
        <taxon>Dinophyceae</taxon>
        <taxon>Suessiales</taxon>
        <taxon>Symbiodiniaceae</taxon>
        <taxon>Symbiodinium</taxon>
    </lineage>
</organism>
<name>A0A812RVD4_9DINO</name>
<feature type="coiled-coil region" evidence="1">
    <location>
        <begin position="238"/>
        <end position="272"/>
    </location>
</feature>
<reference evidence="3" key="1">
    <citation type="submission" date="2021-02" db="EMBL/GenBank/DDBJ databases">
        <authorList>
            <person name="Dougan E. K."/>
            <person name="Rhodes N."/>
            <person name="Thang M."/>
            <person name="Chan C."/>
        </authorList>
    </citation>
    <scope>NUCLEOTIDE SEQUENCE</scope>
</reference>
<accession>A0A812RVD4</accession>